<dbReference type="EMBL" id="MT142268">
    <property type="protein sequence ID" value="QJA77189.1"/>
    <property type="molecule type" value="Genomic_DNA"/>
</dbReference>
<dbReference type="InterPro" id="IPR048922">
    <property type="entry name" value="Bbp16"/>
</dbReference>
<evidence type="ECO:0000313" key="1">
    <source>
        <dbReference type="EMBL" id="QJA63103.1"/>
    </source>
</evidence>
<dbReference type="Pfam" id="PF21190">
    <property type="entry name" value="Bbp16"/>
    <property type="match status" value="1"/>
</dbReference>
<dbReference type="AlphaFoldDB" id="A0A6M3IZV6"/>
<reference evidence="1" key="1">
    <citation type="submission" date="2020-03" db="EMBL/GenBank/DDBJ databases">
        <title>The deep terrestrial virosphere.</title>
        <authorList>
            <person name="Holmfeldt K."/>
            <person name="Nilsson E."/>
            <person name="Simone D."/>
            <person name="Lopez-Fernandez M."/>
            <person name="Wu X."/>
            <person name="de Brujin I."/>
            <person name="Lundin D."/>
            <person name="Andersson A."/>
            <person name="Bertilsson S."/>
            <person name="Dopson M."/>
        </authorList>
    </citation>
    <scope>NUCLEOTIDE SEQUENCE</scope>
    <source>
        <strain evidence="2">MM415A01354</strain>
        <strain evidence="1">MM415B00651</strain>
    </source>
</reference>
<gene>
    <name evidence="2" type="ORF">MM415A01354_0010</name>
    <name evidence="1" type="ORF">MM415B00651_0018</name>
</gene>
<sequence>MYIDANLLLSDGQVICDAASEMSSYSVDLKAARKVWGGKQLYVVVIVDVAIDTATSIDFRVVTDTEETLSSPTIQITTGPIAIASLTANRAPIVIPIGSAIGTEEQFLGLYYVLAGSANVSGAVTAFVAFDAPGNP</sequence>
<evidence type="ECO:0000313" key="2">
    <source>
        <dbReference type="EMBL" id="QJA77189.1"/>
    </source>
</evidence>
<protein>
    <submittedName>
        <fullName evidence="1">Uncharacterized protein</fullName>
    </submittedName>
</protein>
<organism evidence="1">
    <name type="scientific">viral metagenome</name>
    <dbReference type="NCBI Taxonomy" id="1070528"/>
    <lineage>
        <taxon>unclassified sequences</taxon>
        <taxon>metagenomes</taxon>
        <taxon>organismal metagenomes</taxon>
    </lineage>
</organism>
<dbReference type="Gene3D" id="2.60.120.1110">
    <property type="match status" value="1"/>
</dbReference>
<accession>A0A6M3IZV6</accession>
<name>A0A6M3IZV6_9ZZZZ</name>
<proteinExistence type="predicted"/>
<dbReference type="EMBL" id="MT141490">
    <property type="protein sequence ID" value="QJA63103.1"/>
    <property type="molecule type" value="Genomic_DNA"/>
</dbReference>